<dbReference type="Pfam" id="PF14580">
    <property type="entry name" value="LRR_9"/>
    <property type="match status" value="1"/>
</dbReference>
<evidence type="ECO:0000256" key="2">
    <source>
        <dbReference type="ARBA" id="ARBA00022737"/>
    </source>
</evidence>
<dbReference type="AlphaFoldDB" id="L9KHA3"/>
<gene>
    <name evidence="6" type="ORF">TREES_T100016096</name>
</gene>
<reference evidence="7" key="2">
    <citation type="journal article" date="2013" name="Nat. Commun.">
        <title>Genome of the Chinese tree shrew.</title>
        <authorList>
            <person name="Fan Y."/>
            <person name="Huang Z.Y."/>
            <person name="Cao C.C."/>
            <person name="Chen C.S."/>
            <person name="Chen Y.X."/>
            <person name="Fan D.D."/>
            <person name="He J."/>
            <person name="Hou H.L."/>
            <person name="Hu L."/>
            <person name="Hu X.T."/>
            <person name="Jiang X.T."/>
            <person name="Lai R."/>
            <person name="Lang Y.S."/>
            <person name="Liang B."/>
            <person name="Liao S.G."/>
            <person name="Mu D."/>
            <person name="Ma Y.Y."/>
            <person name="Niu Y.Y."/>
            <person name="Sun X.Q."/>
            <person name="Xia J.Q."/>
            <person name="Xiao J."/>
            <person name="Xiong Z.Q."/>
            <person name="Xu L."/>
            <person name="Yang L."/>
            <person name="Zhang Y."/>
            <person name="Zhao W."/>
            <person name="Zhao X.D."/>
            <person name="Zheng Y.T."/>
            <person name="Zhou J.M."/>
            <person name="Zhu Y.B."/>
            <person name="Zhang G.J."/>
            <person name="Wang J."/>
            <person name="Yao Y.G."/>
        </authorList>
    </citation>
    <scope>NUCLEOTIDE SEQUENCE [LARGE SCALE GENOMIC DNA]</scope>
</reference>
<evidence type="ECO:0000256" key="1">
    <source>
        <dbReference type="ARBA" id="ARBA00022614"/>
    </source>
</evidence>
<sequence>MDLNLSGNKIRDLSTIEPLKKLENLKSLDLFNCEVTNLNDYRENVFKQLPQLTYLHNYDWDNKELPDLDAEGYVEDLDDNEEDEDMDEDEEEYDEDAQEVEHEEEDEEDEEKGEEEYMSGEEEKDEEGYNEGEVDDEEYEKDLGKKKGVRSKNENLKMREKMTK</sequence>
<dbReference type="PANTHER" id="PTHR11375">
    <property type="entry name" value="ACIDIC LEUCINE-RICH NUCLEAR PHOSPHOPROTEIN 32"/>
    <property type="match status" value="1"/>
</dbReference>
<dbReference type="InterPro" id="IPR032675">
    <property type="entry name" value="LRR_dom_sf"/>
</dbReference>
<comment type="subcellular location">
    <subcellularLocation>
        <location evidence="4">Nucleus</location>
    </subcellularLocation>
</comment>
<dbReference type="GO" id="GO:0048471">
    <property type="term" value="C:perinuclear region of cytoplasm"/>
    <property type="evidence" value="ECO:0007669"/>
    <property type="project" value="TreeGrafter"/>
</dbReference>
<dbReference type="GO" id="GO:0042981">
    <property type="term" value="P:regulation of apoptotic process"/>
    <property type="evidence" value="ECO:0007669"/>
    <property type="project" value="TreeGrafter"/>
</dbReference>
<dbReference type="EMBL" id="KB320840">
    <property type="protein sequence ID" value="ELW62091.1"/>
    <property type="molecule type" value="Genomic_DNA"/>
</dbReference>
<dbReference type="Proteomes" id="UP000011518">
    <property type="component" value="Unassembled WGS sequence"/>
</dbReference>
<evidence type="ECO:0000256" key="5">
    <source>
        <dbReference type="SAM" id="MobiDB-lite"/>
    </source>
</evidence>
<feature type="compositionally biased region" description="Basic and acidic residues" evidence="5">
    <location>
        <begin position="141"/>
        <end position="164"/>
    </location>
</feature>
<evidence type="ECO:0000313" key="7">
    <source>
        <dbReference type="Proteomes" id="UP000011518"/>
    </source>
</evidence>
<evidence type="ECO:0000256" key="4">
    <source>
        <dbReference type="RuleBase" id="RU369103"/>
    </source>
</evidence>
<keyword evidence="1 4" id="KW-0433">Leucine-rich repeat</keyword>
<protein>
    <recommendedName>
        <fullName evidence="4">Acidic leucine-rich nuclear phosphoprotein 32 family member</fullName>
    </recommendedName>
</protein>
<evidence type="ECO:0000313" key="6">
    <source>
        <dbReference type="EMBL" id="ELW62091.1"/>
    </source>
</evidence>
<keyword evidence="7" id="KW-1185">Reference proteome</keyword>
<feature type="compositionally biased region" description="Acidic residues" evidence="5">
    <location>
        <begin position="67"/>
        <end position="140"/>
    </location>
</feature>
<proteinExistence type="inferred from homology"/>
<comment type="function">
    <text evidence="4">Multifunctional protein that is involved in the regulation of many processes.</text>
</comment>
<dbReference type="InParanoid" id="L9KHA3"/>
<accession>L9KHA3</accession>
<dbReference type="PANTHER" id="PTHR11375:SF1">
    <property type="entry name" value="ACIDIC LEUCINE-RICH NUCLEAR PHOSPHOPROTEIN 32 FAMILY MEMBER A"/>
    <property type="match status" value="1"/>
</dbReference>
<comment type="similarity">
    <text evidence="3 4">Belongs to the ANP32 family.</text>
</comment>
<dbReference type="GO" id="GO:0042393">
    <property type="term" value="F:histone binding"/>
    <property type="evidence" value="ECO:0007669"/>
    <property type="project" value="TreeGrafter"/>
</dbReference>
<reference evidence="7" key="1">
    <citation type="submission" date="2012-07" db="EMBL/GenBank/DDBJ databases">
        <title>Genome of the Chinese tree shrew, a rising model animal genetically related to primates.</title>
        <authorList>
            <person name="Zhang G."/>
            <person name="Fan Y."/>
            <person name="Yao Y."/>
            <person name="Huang Z."/>
        </authorList>
    </citation>
    <scope>NUCLEOTIDE SEQUENCE [LARGE SCALE GENOMIC DNA]</scope>
</reference>
<dbReference type="PROSITE" id="PS51450">
    <property type="entry name" value="LRR"/>
    <property type="match status" value="1"/>
</dbReference>
<dbReference type="InterPro" id="IPR001611">
    <property type="entry name" value="Leu-rich_rpt"/>
</dbReference>
<evidence type="ECO:0000256" key="3">
    <source>
        <dbReference type="ARBA" id="ARBA00025777"/>
    </source>
</evidence>
<dbReference type="Gene3D" id="3.80.10.10">
    <property type="entry name" value="Ribonuclease Inhibitor"/>
    <property type="match status" value="1"/>
</dbReference>
<dbReference type="STRING" id="246437.L9KHA3"/>
<dbReference type="InterPro" id="IPR045081">
    <property type="entry name" value="AN32"/>
</dbReference>
<dbReference type="GO" id="GO:0005634">
    <property type="term" value="C:nucleus"/>
    <property type="evidence" value="ECO:0007669"/>
    <property type="project" value="UniProtKB-SubCell"/>
</dbReference>
<keyword evidence="2" id="KW-0677">Repeat</keyword>
<dbReference type="GO" id="GO:0006913">
    <property type="term" value="P:nucleocytoplasmic transport"/>
    <property type="evidence" value="ECO:0007669"/>
    <property type="project" value="TreeGrafter"/>
</dbReference>
<name>L9KHA3_TUPCH</name>
<keyword evidence="4" id="KW-0539">Nucleus</keyword>
<organism evidence="6 7">
    <name type="scientific">Tupaia chinensis</name>
    <name type="common">Chinese tree shrew</name>
    <name type="synonym">Tupaia belangeri chinensis</name>
    <dbReference type="NCBI Taxonomy" id="246437"/>
    <lineage>
        <taxon>Eukaryota</taxon>
        <taxon>Metazoa</taxon>
        <taxon>Chordata</taxon>
        <taxon>Craniata</taxon>
        <taxon>Vertebrata</taxon>
        <taxon>Euteleostomi</taxon>
        <taxon>Mammalia</taxon>
        <taxon>Eutheria</taxon>
        <taxon>Euarchontoglires</taxon>
        <taxon>Scandentia</taxon>
        <taxon>Tupaiidae</taxon>
        <taxon>Tupaia</taxon>
    </lineage>
</organism>
<dbReference type="SUPFAM" id="SSF52058">
    <property type="entry name" value="L domain-like"/>
    <property type="match status" value="1"/>
</dbReference>
<feature type="region of interest" description="Disordered" evidence="5">
    <location>
        <begin position="62"/>
        <end position="164"/>
    </location>
</feature>